<dbReference type="InterPro" id="IPR049539">
    <property type="entry name" value="SPL"/>
</dbReference>
<dbReference type="GO" id="GO:0051539">
    <property type="term" value="F:4 iron, 4 sulfur cluster binding"/>
    <property type="evidence" value="ECO:0007669"/>
    <property type="project" value="TreeGrafter"/>
</dbReference>
<organism evidence="1 2">
    <name type="scientific">Rubellicoccus peritrichatus</name>
    <dbReference type="NCBI Taxonomy" id="3080537"/>
    <lineage>
        <taxon>Bacteria</taxon>
        <taxon>Pseudomonadati</taxon>
        <taxon>Verrucomicrobiota</taxon>
        <taxon>Opitutia</taxon>
        <taxon>Puniceicoccales</taxon>
        <taxon>Cerasicoccaceae</taxon>
        <taxon>Rubellicoccus</taxon>
    </lineage>
</organism>
<dbReference type="AlphaFoldDB" id="A0AAQ3L9L2"/>
<protein>
    <recommendedName>
        <fullName evidence="3">Spore photoproduct lyase</fullName>
    </recommendedName>
</protein>
<gene>
    <name evidence="1" type="ORF">RZN69_14590</name>
</gene>
<dbReference type="PANTHER" id="PTHR37822:SF2">
    <property type="entry name" value="SPORE PHOTOPRODUCT LYASE"/>
    <property type="match status" value="1"/>
</dbReference>
<dbReference type="GO" id="GO:1904047">
    <property type="term" value="F:S-adenosyl-L-methionine binding"/>
    <property type="evidence" value="ECO:0007669"/>
    <property type="project" value="TreeGrafter"/>
</dbReference>
<dbReference type="Proteomes" id="UP001304300">
    <property type="component" value="Chromosome"/>
</dbReference>
<reference evidence="1 2" key="1">
    <citation type="submission" date="2023-10" db="EMBL/GenBank/DDBJ databases">
        <title>Rubellicoccus peritrichatus gen. nov., sp. nov., isolated from an algae of coral reef tank.</title>
        <authorList>
            <person name="Luo J."/>
        </authorList>
    </citation>
    <scope>NUCLEOTIDE SEQUENCE [LARGE SCALE GENOMIC DNA]</scope>
    <source>
        <strain evidence="1 2">CR14</strain>
    </source>
</reference>
<evidence type="ECO:0000313" key="2">
    <source>
        <dbReference type="Proteomes" id="UP001304300"/>
    </source>
</evidence>
<keyword evidence="2" id="KW-1185">Reference proteome</keyword>
<dbReference type="GO" id="GO:0042601">
    <property type="term" value="C:endospore-forming forespore"/>
    <property type="evidence" value="ECO:0007669"/>
    <property type="project" value="TreeGrafter"/>
</dbReference>
<dbReference type="Gene3D" id="3.80.30.30">
    <property type="match status" value="1"/>
</dbReference>
<evidence type="ECO:0008006" key="3">
    <source>
        <dbReference type="Google" id="ProtNLM"/>
    </source>
</evidence>
<dbReference type="PANTHER" id="PTHR37822">
    <property type="entry name" value="SPORE PHOTOPRODUCT LYASE-RELATED"/>
    <property type="match status" value="1"/>
</dbReference>
<dbReference type="Gene3D" id="3.40.50.12110">
    <property type="match status" value="1"/>
</dbReference>
<name>A0AAQ3L9L2_9BACT</name>
<accession>A0AAQ3L9L2</accession>
<dbReference type="EMBL" id="CP136920">
    <property type="protein sequence ID" value="WOO39850.1"/>
    <property type="molecule type" value="Genomic_DNA"/>
</dbReference>
<proteinExistence type="predicted"/>
<dbReference type="RefSeq" id="WP_317831881.1">
    <property type="nucleotide sequence ID" value="NZ_CP136920.1"/>
</dbReference>
<dbReference type="GO" id="GO:0003913">
    <property type="term" value="F:DNA photolyase activity"/>
    <property type="evidence" value="ECO:0007669"/>
    <property type="project" value="TreeGrafter"/>
</dbReference>
<evidence type="ECO:0000313" key="1">
    <source>
        <dbReference type="EMBL" id="WOO39850.1"/>
    </source>
</evidence>
<dbReference type="KEGG" id="puo:RZN69_14590"/>
<sequence length="337" mass="38982">MKFAPHFSRIYVEKDALKYPFAQQVLDRFSKANLVYIDDYRNVFNRSGQDFRLQKASKSLILAKKKDNLLYDGNAMVQDFGYRNFAYNTPVLNCIYDCAYCYLQGMFSSANLVAFVNTEDFFDATKLAIAERPDKSAPLHLALSYDTDLLASETILPFCCEWIEFCRNNPDLVIEIRTKSANLAPLADIRPLDRCILAWTMTPPELAERYETDAPKPEKRLIAATKAIDAGWPVRLCFDPVLPCGDWDAIYSSFYEEVFSRLSGQQVLDASLGVFRINHQFYTRLKKNRPNTDLVYRNWTREGDSLSLPSTEREKMLERLTALLRRYLPQEKIAVWM</sequence>
<dbReference type="Pfam" id="PF20903">
    <property type="entry name" value="SPL"/>
    <property type="match status" value="1"/>
</dbReference>